<sequence length="747" mass="86023">MLKSVDWSEDRDYKTGSDNEPLQFYIDALCNSKSFDLLLGYFSSTAINVLSLGFANFLYSGGIMRMVINNILSPQDKEAIKNGYEGKVNYSSIKLDDIKSLKNTLDEYGKHFFECLAWLIAKERIRIQIIQPKIGKGISHYKSGIFGDSENKVGFKASCNFTAYGLLENLEELDSFMSWENGRSNKWINAQSRYFNEIFEGHADFVEYLKVDNILVAIKSEFGEKSINELLAEEKYLLEKKTKLPVNEKLNKTLKIAYKKIEKFEEIEQQPKFPNGGSPRDYQAQAYNNWQNNSYKGIFAMATGTGKTITSLNCLLQEINKKNSNIYHCLILVPTITLVNQWEEEAKKFNFLEIIKVSSKVDWESNLATTLSTVKRIPTPFVIITTYASFIKERFQRYVKALPDDTLFIADEAHNIGSKSVLNSLSKLTLQKRIGLSATPKRIYDIEGSAAMEGFFDDKEPYTYSFSMERAIEEGILCKYYYYPHIVTLVEAELIEYIEITKKLAKFYNNKSDSFGENDIVEKLLLKRKRIIHKAVNKLPKTREILETRFEKEGNLNYTFVYVPEGNTQELTEDENSDEETIKIINQYTREIGKIDDSIKVNQFVSGMVNRNEVLDQFRDGKIHVIASMKCLDEGVDIPRAEHAIFCSSTGNPRQFIQRRGRILRTHPQKDIAVIHDLIVIPDLTSSNADSDTFRVERSLVEKELERVMYFASLAINPFETENVFSEICKHYDLNIYTIHNKLKNND</sequence>
<evidence type="ECO:0000259" key="6">
    <source>
        <dbReference type="PROSITE" id="PS51192"/>
    </source>
</evidence>
<feature type="domain" description="Helicase ATP-binding" evidence="6">
    <location>
        <begin position="288"/>
        <end position="458"/>
    </location>
</feature>
<dbReference type="Pfam" id="PF00271">
    <property type="entry name" value="Helicase_C"/>
    <property type="match status" value="1"/>
</dbReference>
<dbReference type="SMART" id="SM00487">
    <property type="entry name" value="DEXDc"/>
    <property type="match status" value="1"/>
</dbReference>
<evidence type="ECO:0000256" key="2">
    <source>
        <dbReference type="ARBA" id="ARBA00022801"/>
    </source>
</evidence>
<dbReference type="PANTHER" id="PTHR11274">
    <property type="entry name" value="RAD25/XP-B DNA REPAIR HELICASE"/>
    <property type="match status" value="1"/>
</dbReference>
<feature type="domain" description="Helicase C-terminal" evidence="7">
    <location>
        <begin position="555"/>
        <end position="709"/>
    </location>
</feature>
<keyword evidence="5" id="KW-0472">Membrane</keyword>
<protein>
    <submittedName>
        <fullName evidence="8">Type III restriction protein res subunit</fullName>
    </submittedName>
</protein>
<dbReference type="InterPro" id="IPR050615">
    <property type="entry name" value="ATP-dep_DNA_Helicase"/>
</dbReference>
<dbReference type="SMART" id="SM00490">
    <property type="entry name" value="HELICc"/>
    <property type="match status" value="1"/>
</dbReference>
<proteinExistence type="predicted"/>
<gene>
    <name evidence="8" type="ordered locus">Emtol_2998</name>
</gene>
<evidence type="ECO:0000259" key="7">
    <source>
        <dbReference type="PROSITE" id="PS51194"/>
    </source>
</evidence>
<keyword evidence="5" id="KW-0812">Transmembrane</keyword>
<organism evidence="8 9">
    <name type="scientific">Emticicia oligotrophica (strain DSM 17448 / CIP 109782 / MTCC 6937 / GPTSA100-15)</name>
    <dbReference type="NCBI Taxonomy" id="929562"/>
    <lineage>
        <taxon>Bacteria</taxon>
        <taxon>Pseudomonadati</taxon>
        <taxon>Bacteroidota</taxon>
        <taxon>Cytophagia</taxon>
        <taxon>Cytophagales</taxon>
        <taxon>Leadbetterellaceae</taxon>
        <taxon>Emticicia</taxon>
    </lineage>
</organism>
<accession>A0ABM5N3R7</accession>
<name>A0ABM5N3R7_EMTOG</name>
<keyword evidence="1" id="KW-0547">Nucleotide-binding</keyword>
<keyword evidence="2" id="KW-0378">Hydrolase</keyword>
<dbReference type="InterPro" id="IPR014001">
    <property type="entry name" value="Helicase_ATP-bd"/>
</dbReference>
<keyword evidence="5" id="KW-1133">Transmembrane helix</keyword>
<dbReference type="PROSITE" id="PS51194">
    <property type="entry name" value="HELICASE_CTER"/>
    <property type="match status" value="1"/>
</dbReference>
<dbReference type="SUPFAM" id="SSF52540">
    <property type="entry name" value="P-loop containing nucleoside triphosphate hydrolases"/>
    <property type="match status" value="1"/>
</dbReference>
<dbReference type="Pfam" id="PF04851">
    <property type="entry name" value="ResIII"/>
    <property type="match status" value="1"/>
</dbReference>
<evidence type="ECO:0000313" key="9">
    <source>
        <dbReference type="Proteomes" id="UP000002875"/>
    </source>
</evidence>
<dbReference type="InterPro" id="IPR006935">
    <property type="entry name" value="Helicase/UvrB_N"/>
</dbReference>
<dbReference type="Gene3D" id="3.40.50.300">
    <property type="entry name" value="P-loop containing nucleotide triphosphate hydrolases"/>
    <property type="match status" value="2"/>
</dbReference>
<dbReference type="Proteomes" id="UP000002875">
    <property type="component" value="Chromosome"/>
</dbReference>
<dbReference type="InterPro" id="IPR027417">
    <property type="entry name" value="P-loop_NTPase"/>
</dbReference>
<dbReference type="RefSeq" id="WP_015029825.1">
    <property type="nucleotide sequence ID" value="NC_018748.1"/>
</dbReference>
<dbReference type="PANTHER" id="PTHR11274:SF0">
    <property type="entry name" value="GENERAL TRANSCRIPTION AND DNA REPAIR FACTOR IIH HELICASE SUBUNIT XPB"/>
    <property type="match status" value="1"/>
</dbReference>
<evidence type="ECO:0000256" key="1">
    <source>
        <dbReference type="ARBA" id="ARBA00022741"/>
    </source>
</evidence>
<keyword evidence="3" id="KW-0347">Helicase</keyword>
<dbReference type="PROSITE" id="PS51192">
    <property type="entry name" value="HELICASE_ATP_BIND_1"/>
    <property type="match status" value="1"/>
</dbReference>
<keyword evidence="9" id="KW-1185">Reference proteome</keyword>
<reference evidence="8 9" key="1">
    <citation type="submission" date="2011-07" db="EMBL/GenBank/DDBJ databases">
        <title>The complete genome of chromosome of Emticicia oligotrophica DSM 17448.</title>
        <authorList>
            <consortium name="US DOE Joint Genome Institute (JGI-PGF)"/>
            <person name="Lucas S."/>
            <person name="Han J."/>
            <person name="Lapidus A."/>
            <person name="Bruce D."/>
            <person name="Goodwin L."/>
            <person name="Pitluck S."/>
            <person name="Peters L."/>
            <person name="Kyrpides N."/>
            <person name="Mavromatis K."/>
            <person name="Ivanova N."/>
            <person name="Ovchinnikova G."/>
            <person name="Teshima H."/>
            <person name="Detter J.C."/>
            <person name="Tapia R."/>
            <person name="Han C."/>
            <person name="Land M."/>
            <person name="Hauser L."/>
            <person name="Markowitz V."/>
            <person name="Cheng J.-F."/>
            <person name="Hugenholtz P."/>
            <person name="Woyke T."/>
            <person name="Wu D."/>
            <person name="Tindall B."/>
            <person name="Pomrenke H."/>
            <person name="Brambilla E."/>
            <person name="Klenk H.-P."/>
            <person name="Eisen J.A."/>
        </authorList>
    </citation>
    <scope>NUCLEOTIDE SEQUENCE [LARGE SCALE GENOMIC DNA]</scope>
    <source>
        <strain evidence="8 9">DSM 17448</strain>
    </source>
</reference>
<evidence type="ECO:0000313" key="8">
    <source>
        <dbReference type="EMBL" id="AFK04131.1"/>
    </source>
</evidence>
<dbReference type="EMBL" id="CP002961">
    <property type="protein sequence ID" value="AFK04131.1"/>
    <property type="molecule type" value="Genomic_DNA"/>
</dbReference>
<keyword evidence="4" id="KW-0067">ATP-binding</keyword>
<evidence type="ECO:0000256" key="5">
    <source>
        <dbReference type="SAM" id="Phobius"/>
    </source>
</evidence>
<dbReference type="InterPro" id="IPR001650">
    <property type="entry name" value="Helicase_C-like"/>
</dbReference>
<feature type="transmembrane region" description="Helical" evidence="5">
    <location>
        <begin position="38"/>
        <end position="59"/>
    </location>
</feature>
<evidence type="ECO:0000256" key="4">
    <source>
        <dbReference type="ARBA" id="ARBA00022840"/>
    </source>
</evidence>
<evidence type="ECO:0000256" key="3">
    <source>
        <dbReference type="ARBA" id="ARBA00022806"/>
    </source>
</evidence>